<dbReference type="Pfam" id="PF08811">
    <property type="entry name" value="DUF1800"/>
    <property type="match status" value="1"/>
</dbReference>
<comment type="caution">
    <text evidence="1">The sequence shown here is derived from an EMBL/GenBank/DDBJ whole genome shotgun (WGS) entry which is preliminary data.</text>
</comment>
<name>A0A841F1J0_9BACT</name>
<evidence type="ECO:0000313" key="2">
    <source>
        <dbReference type="Proteomes" id="UP000524404"/>
    </source>
</evidence>
<dbReference type="EMBL" id="JACHKT010000054">
    <property type="protein sequence ID" value="MBB6005661.1"/>
    <property type="molecule type" value="Genomic_DNA"/>
</dbReference>
<accession>A0A841F1J0</accession>
<evidence type="ECO:0000313" key="1">
    <source>
        <dbReference type="EMBL" id="MBB6005661.1"/>
    </source>
</evidence>
<protein>
    <submittedName>
        <fullName evidence="1">Uncharacterized protein (DUF1800 family)</fullName>
    </submittedName>
</protein>
<gene>
    <name evidence="1" type="ORF">HNP25_004335</name>
</gene>
<dbReference type="AlphaFoldDB" id="A0A841F1J0"/>
<organism evidence="1 2">
    <name type="scientific">Arcicella rosea</name>
    <dbReference type="NCBI Taxonomy" id="502909"/>
    <lineage>
        <taxon>Bacteria</taxon>
        <taxon>Pseudomonadati</taxon>
        <taxon>Bacteroidota</taxon>
        <taxon>Cytophagia</taxon>
        <taxon>Cytophagales</taxon>
        <taxon>Flectobacillaceae</taxon>
        <taxon>Arcicella</taxon>
    </lineage>
</organism>
<dbReference type="InterPro" id="IPR014917">
    <property type="entry name" value="DUF1800"/>
</dbReference>
<dbReference type="RefSeq" id="WP_184137677.1">
    <property type="nucleotide sequence ID" value="NZ_JACHKT010000054.1"/>
</dbReference>
<proteinExistence type="predicted"/>
<keyword evidence="2" id="KW-1185">Reference proteome</keyword>
<reference evidence="1 2" key="1">
    <citation type="submission" date="2020-08" db="EMBL/GenBank/DDBJ databases">
        <title>Functional genomics of gut bacteria from endangered species of beetles.</title>
        <authorList>
            <person name="Carlos-Shanley C."/>
        </authorList>
    </citation>
    <scope>NUCLEOTIDE SEQUENCE [LARGE SCALE GENOMIC DNA]</scope>
    <source>
        <strain evidence="1 2">S00070</strain>
    </source>
</reference>
<sequence length="473" mass="55167">MAKEKHIQHLLWRAGFSEKPEIINQFSRQSIKKNVKQLLKDSESFETIDVVDKMDIYSELQAMKKDTLMTTEQRRKQLNKMVKEEEGALNIAWIDKMIDSKAVLREKMALFWHGHFACRTRNPLFAQHYLNTIRQYSLGKFGDLLMAVSKEPAMLQFLNNQQNKKRSPNENFAREVMELFTLGRGNYSEHDVKEAARAFTGWEFDRRENGFFFNTRQHDFDSKEFLGKTGKFDGEDIIKMILAKNETANFIVTKIYKNFVNEQIDTKIIQELSEYFYKNDYDIADLMETIFTSSWFYDAKNIGSHIKSPVELLVSLQRSTGAHFVEKQSLLFIQRVLGQVMLYPPNVAGWAGGKNWIDSSSLLFRMQLPYLAFNNSIVKTVAKSDGDVNTDFQTKKGKKNTLETSMNWDVFSKQFAQENRKELLDELEEYFLQVAISEELKKGFIAKMEKESQPEAIKKMVLALMMLPEYQLC</sequence>
<dbReference type="Proteomes" id="UP000524404">
    <property type="component" value="Unassembled WGS sequence"/>
</dbReference>